<evidence type="ECO:0000313" key="3">
    <source>
        <dbReference type="Proteomes" id="UP000242700"/>
    </source>
</evidence>
<organism evidence="2 3">
    <name type="scientific">Jeotgalicoccus aerolatus</name>
    <dbReference type="NCBI Taxonomy" id="709510"/>
    <lineage>
        <taxon>Bacteria</taxon>
        <taxon>Bacillati</taxon>
        <taxon>Bacillota</taxon>
        <taxon>Bacilli</taxon>
        <taxon>Bacillales</taxon>
        <taxon>Staphylococcaceae</taxon>
        <taxon>Jeotgalicoccus</taxon>
    </lineage>
</organism>
<proteinExistence type="predicted"/>
<dbReference type="Proteomes" id="UP001519348">
    <property type="component" value="Unassembled WGS sequence"/>
</dbReference>
<name>A0A1G8VT64_9STAP</name>
<dbReference type="Pfam" id="PF06338">
    <property type="entry name" value="ComK"/>
    <property type="match status" value="1"/>
</dbReference>
<evidence type="ECO:0000313" key="4">
    <source>
        <dbReference type="Proteomes" id="UP001519348"/>
    </source>
</evidence>
<dbReference type="Proteomes" id="UP000242700">
    <property type="component" value="Unassembled WGS sequence"/>
</dbReference>
<dbReference type="OrthoDB" id="2388821at2"/>
<reference evidence="2" key="1">
    <citation type="submission" date="2016-10" db="EMBL/GenBank/DDBJ databases">
        <authorList>
            <person name="de Groot N.N."/>
        </authorList>
    </citation>
    <scope>NUCLEOTIDE SEQUENCE [LARGE SCALE GENOMIC DNA]</scope>
    <source>
        <strain evidence="2">CGMCC 1.8911</strain>
    </source>
</reference>
<accession>A0A1G8VT64</accession>
<dbReference type="EMBL" id="JAGGKN010000001">
    <property type="protein sequence ID" value="MBP1951307.1"/>
    <property type="molecule type" value="Genomic_DNA"/>
</dbReference>
<keyword evidence="4" id="KW-1185">Reference proteome</keyword>
<dbReference type="STRING" id="586411.SAMN05216187_10216"/>
<protein>
    <submittedName>
        <fullName evidence="2">Competence protein ComK</fullName>
    </submittedName>
</protein>
<dbReference type="AlphaFoldDB" id="A0A1G8VT64"/>
<dbReference type="InterPro" id="IPR010461">
    <property type="entry name" value="ComK"/>
</dbReference>
<dbReference type="GO" id="GO:0030420">
    <property type="term" value="P:establishment of competence for transformation"/>
    <property type="evidence" value="ECO:0007669"/>
    <property type="project" value="InterPro"/>
</dbReference>
<evidence type="ECO:0000313" key="1">
    <source>
        <dbReference type="EMBL" id="MBP1951307.1"/>
    </source>
</evidence>
<gene>
    <name evidence="1" type="ORF">J2Z27_000333</name>
    <name evidence="2" type="ORF">SAMN05216187_10216</name>
</gene>
<reference evidence="1 4" key="3">
    <citation type="submission" date="2021-03" db="EMBL/GenBank/DDBJ databases">
        <title>Genomic Encyclopedia of Type Strains, Phase IV (KMG-IV): sequencing the most valuable type-strain genomes for metagenomic binning, comparative biology and taxonomic classification.</title>
        <authorList>
            <person name="Goeker M."/>
        </authorList>
    </citation>
    <scope>NUCLEOTIDE SEQUENCE [LARGE SCALE GENOMIC DNA]</scope>
    <source>
        <strain evidence="1 4">DSM 22420</strain>
    </source>
</reference>
<dbReference type="EMBL" id="FNFI01000002">
    <property type="protein sequence ID" value="SDJ69232.1"/>
    <property type="molecule type" value="Genomic_DNA"/>
</dbReference>
<sequence>MLTVPELTPQVLYIEPVVHPEYLCRAVHTDGIIYCRKTSEKWIDETLVYFYSSSIKVKRQNVKMIHNIHRQQPIVIDEKFQFVLFPLAGCKYKNPFYVNLRQLIDFKMKAGKMIITFADGREVATDYDYKFAKKQYEKTLFILDRTVKHQRALKRYFKDKDMEA</sequence>
<reference evidence="3" key="2">
    <citation type="submission" date="2016-10" db="EMBL/GenBank/DDBJ databases">
        <authorList>
            <person name="Varghese N."/>
            <person name="Submissions S."/>
        </authorList>
    </citation>
    <scope>NUCLEOTIDE SEQUENCE [LARGE SCALE GENOMIC DNA]</scope>
    <source>
        <strain evidence="3">CGMCC 1.8911</strain>
    </source>
</reference>
<dbReference type="RefSeq" id="WP_092595059.1">
    <property type="nucleotide sequence ID" value="NZ_BMCN01000001.1"/>
</dbReference>
<evidence type="ECO:0000313" key="2">
    <source>
        <dbReference type="EMBL" id="SDJ69232.1"/>
    </source>
</evidence>